<protein>
    <recommendedName>
        <fullName evidence="1">Serine aminopeptidase S33 domain-containing protein</fullName>
    </recommendedName>
</protein>
<evidence type="ECO:0000313" key="3">
    <source>
        <dbReference type="Proteomes" id="UP000194127"/>
    </source>
</evidence>
<dbReference type="STRING" id="670580.A0A1X6N2E6"/>
<keyword evidence="3" id="KW-1185">Reference proteome</keyword>
<name>A0A1X6N2E6_9APHY</name>
<dbReference type="InterPro" id="IPR051044">
    <property type="entry name" value="MAG_DAG_Lipase"/>
</dbReference>
<dbReference type="RefSeq" id="XP_024339440.1">
    <property type="nucleotide sequence ID" value="XM_024488055.1"/>
</dbReference>
<gene>
    <name evidence="2" type="ORF">POSPLADRAFT_1169294</name>
</gene>
<dbReference type="InterPro" id="IPR029058">
    <property type="entry name" value="AB_hydrolase_fold"/>
</dbReference>
<dbReference type="EMBL" id="KZ110596">
    <property type="protein sequence ID" value="OSX62646.1"/>
    <property type="molecule type" value="Genomic_DNA"/>
</dbReference>
<sequence>MSSYTEAWLSGPSGTQFYTRTYAAQDSQAVLVFVHGAAEHTGRYTDTHALFARNGVTVFAYDQRGFGRTALDAEHKSKDSAYGRNGFVPQREDAEWAVQHAHGAFSGLPVFLMGFSMGGTLIFSLVTRPPPSSASSTAKLLSGIIGSAPTIHLTKPPPKPALWVANAVSAVAPYTLIPVKNKTEDLSRNESTNEAYVKDPYVGTPGSLRGVGDLISGGARLLTKDYANFPPDLPVLVLQGTEDQVSNPPSTEAFYNKLPATDKQLVMYKGGCHELHNEPDGIKEQWLEECIQFIKSHLGSSAR</sequence>
<dbReference type="GeneID" id="36333004"/>
<dbReference type="Gene3D" id="3.40.50.1820">
    <property type="entry name" value="alpha/beta hydrolase"/>
    <property type="match status" value="1"/>
</dbReference>
<feature type="domain" description="Serine aminopeptidase S33" evidence="1">
    <location>
        <begin position="26"/>
        <end position="280"/>
    </location>
</feature>
<accession>A0A1X6N2E6</accession>
<dbReference type="PANTHER" id="PTHR11614">
    <property type="entry name" value="PHOSPHOLIPASE-RELATED"/>
    <property type="match status" value="1"/>
</dbReference>
<dbReference type="InterPro" id="IPR022742">
    <property type="entry name" value="Hydrolase_4"/>
</dbReference>
<dbReference type="Pfam" id="PF12146">
    <property type="entry name" value="Hydrolase_4"/>
    <property type="match status" value="1"/>
</dbReference>
<evidence type="ECO:0000259" key="1">
    <source>
        <dbReference type="Pfam" id="PF12146"/>
    </source>
</evidence>
<dbReference type="Proteomes" id="UP000194127">
    <property type="component" value="Unassembled WGS sequence"/>
</dbReference>
<dbReference type="OrthoDB" id="10249433at2759"/>
<reference evidence="2 3" key="1">
    <citation type="submission" date="2017-04" db="EMBL/GenBank/DDBJ databases">
        <title>Genome Sequence of the Model Brown-Rot Fungus Postia placenta SB12.</title>
        <authorList>
            <consortium name="DOE Joint Genome Institute"/>
            <person name="Gaskell J."/>
            <person name="Kersten P."/>
            <person name="Larrondo L.F."/>
            <person name="Canessa P."/>
            <person name="Martinez D."/>
            <person name="Hibbett D."/>
            <person name="Schmoll M."/>
            <person name="Kubicek C.P."/>
            <person name="Martinez A.T."/>
            <person name="Yadav J."/>
            <person name="Master E."/>
            <person name="Magnuson J.K."/>
            <person name="James T."/>
            <person name="Yaver D."/>
            <person name="Berka R."/>
            <person name="Labutti K."/>
            <person name="Lipzen A."/>
            <person name="Aerts A."/>
            <person name="Barry K."/>
            <person name="Henrissat B."/>
            <person name="Blanchette R."/>
            <person name="Grigoriev I."/>
            <person name="Cullen D."/>
        </authorList>
    </citation>
    <scope>NUCLEOTIDE SEQUENCE [LARGE SCALE GENOMIC DNA]</scope>
    <source>
        <strain evidence="2 3">MAD-698-R-SB12</strain>
    </source>
</reference>
<dbReference type="AlphaFoldDB" id="A0A1X6N2E6"/>
<evidence type="ECO:0000313" key="2">
    <source>
        <dbReference type="EMBL" id="OSX62646.1"/>
    </source>
</evidence>
<proteinExistence type="predicted"/>
<organism evidence="2 3">
    <name type="scientific">Postia placenta MAD-698-R-SB12</name>
    <dbReference type="NCBI Taxonomy" id="670580"/>
    <lineage>
        <taxon>Eukaryota</taxon>
        <taxon>Fungi</taxon>
        <taxon>Dikarya</taxon>
        <taxon>Basidiomycota</taxon>
        <taxon>Agaricomycotina</taxon>
        <taxon>Agaricomycetes</taxon>
        <taxon>Polyporales</taxon>
        <taxon>Adustoporiaceae</taxon>
        <taxon>Rhodonia</taxon>
    </lineage>
</organism>
<dbReference type="SUPFAM" id="SSF53474">
    <property type="entry name" value="alpha/beta-Hydrolases"/>
    <property type="match status" value="1"/>
</dbReference>